<dbReference type="AlphaFoldDB" id="J9H3L1"/>
<accession>J9H3L1</accession>
<gene>
    <name evidence="1" type="ORF">EVA_01031</name>
</gene>
<evidence type="ECO:0000313" key="1">
    <source>
        <dbReference type="EMBL" id="EJX10538.1"/>
    </source>
</evidence>
<dbReference type="Gene3D" id="1.10.150.320">
    <property type="entry name" value="Photosystem II 12 kDa extrinsic protein"/>
    <property type="match status" value="1"/>
</dbReference>
<dbReference type="Pfam" id="PF12836">
    <property type="entry name" value="HHH_3"/>
    <property type="match status" value="1"/>
</dbReference>
<reference evidence="1" key="1">
    <citation type="journal article" date="2012" name="PLoS ONE">
        <title>Gene sets for utilization of primary and secondary nutrition supplies in the distal gut of endangered iberian lynx.</title>
        <authorList>
            <person name="Alcaide M."/>
            <person name="Messina E."/>
            <person name="Richter M."/>
            <person name="Bargiela R."/>
            <person name="Peplies J."/>
            <person name="Huws S.A."/>
            <person name="Newbold C.J."/>
            <person name="Golyshin P.N."/>
            <person name="Simon M.A."/>
            <person name="Lopez G."/>
            <person name="Yakimov M.M."/>
            <person name="Ferrer M."/>
        </authorList>
    </citation>
    <scope>NUCLEOTIDE SEQUENCE</scope>
</reference>
<sequence length="693" mass="81569">MEAMKSMRNSLLKGCFILWLAIGVNVPTLNAQDVWEEQAEQWVADDEEGRVALDSYFEELAEWRTHPLNLNTATKEDLERFPFLSDQLVENILYYLYKYGPMLTLNELAMVEEMDRQTIQYLRPYVCVLPPEEKRDPLSLKKLLKYGRQELVARVDVPLYIRDGYRKHSSEYVQEHPNRQYLGGAWYHQLRYRFRYRDRIEIGLTAEKDAGEPFFTGKNRQGYDFYSPYLFVRNWGRWKAIALGNYRLSYGCGMVMNTDFGMGKGVMLAAMGNRSRGIRKHSSTDEYHYFQGVAASYQLSRRWTLDAFLSYRRMDGTVDNRLITSLKTDGYHRLPREFEKRNRLNNFLTGSHLNYNGKFCELGLTAVYHVFNHPFIPEPRSYNRFYPRGKDFYNVGVDYRFFWKRFQLQGETAVDKQGAVVTLNRLTYAPKGGMQWMVMNRWYDKGYQSLYARSVAEGSRVQNEMGWYLGMETLLGRSWKLTAYGDYFFFPAKRYRVSRPGTSGWEGLWQLNYTPTHTLGMFLRYRYKQKQQDRTGEDEVKRTLPYDQHRVRFQLDDVQGGHWVLKTVTEYVQAGYRGQRVSQGWLLAQSGGYAFAAFPVRLDASVAWFSTDDYASRITLYEKSVLYAFSMPTFYDEGIRTSWNLRCELGRHFILQTKYALTHYFHRTSIGSGPDRIAGPNQSDLSFQIRMKF</sequence>
<organism evidence="1">
    <name type="scientific">gut metagenome</name>
    <dbReference type="NCBI Taxonomy" id="749906"/>
    <lineage>
        <taxon>unclassified sequences</taxon>
        <taxon>metagenomes</taxon>
        <taxon>organismal metagenomes</taxon>
    </lineage>
</organism>
<proteinExistence type="predicted"/>
<dbReference type="InterPro" id="IPR010994">
    <property type="entry name" value="RuvA_2-like"/>
</dbReference>
<dbReference type="SUPFAM" id="SSF47781">
    <property type="entry name" value="RuvA domain 2-like"/>
    <property type="match status" value="1"/>
</dbReference>
<protein>
    <submittedName>
        <fullName evidence="1">General secretion pathway protein K</fullName>
    </submittedName>
</protein>
<dbReference type="EMBL" id="AMCI01000163">
    <property type="protein sequence ID" value="EJX10538.1"/>
    <property type="molecule type" value="Genomic_DNA"/>
</dbReference>
<name>J9H3L1_9ZZZZ</name>
<comment type="caution">
    <text evidence="1">The sequence shown here is derived from an EMBL/GenBank/DDBJ whole genome shotgun (WGS) entry which is preliminary data.</text>
</comment>